<sequence>MIEGARNNVSNLTTCVFVVLDHLDQTMIEDSKIGNIGRLIYSTIFRLVSEKVYVRFDVTVGVPATLRKY</sequence>
<organism evidence="1 2">
    <name type="scientific">Mesorhizobium hungaricum</name>
    <dbReference type="NCBI Taxonomy" id="1566387"/>
    <lineage>
        <taxon>Bacteria</taxon>
        <taxon>Pseudomonadati</taxon>
        <taxon>Pseudomonadota</taxon>
        <taxon>Alphaproteobacteria</taxon>
        <taxon>Hyphomicrobiales</taxon>
        <taxon>Phyllobacteriaceae</taxon>
        <taxon>Mesorhizobium</taxon>
    </lineage>
</organism>
<proteinExistence type="predicted"/>
<name>A0A1C2DEY1_9HYPH</name>
<reference evidence="1 2" key="1">
    <citation type="submission" date="2016-08" db="EMBL/GenBank/DDBJ databases">
        <title>Whole genome sequence of Mesorhizobium sp. strain UASWS1009 isolated from industrial sewage.</title>
        <authorList>
            <person name="Crovadore J."/>
            <person name="Calmin G."/>
            <person name="Chablais R."/>
            <person name="Cochard B."/>
            <person name="Lefort F."/>
        </authorList>
    </citation>
    <scope>NUCLEOTIDE SEQUENCE [LARGE SCALE GENOMIC DNA]</scope>
    <source>
        <strain evidence="1 2">UASWS1009</strain>
    </source>
</reference>
<dbReference type="EMBL" id="MDEO01000036">
    <property type="protein sequence ID" value="OCX13176.1"/>
    <property type="molecule type" value="Genomic_DNA"/>
</dbReference>
<comment type="caution">
    <text evidence="1">The sequence shown here is derived from an EMBL/GenBank/DDBJ whole genome shotgun (WGS) entry which is preliminary data.</text>
</comment>
<evidence type="ECO:0000313" key="2">
    <source>
        <dbReference type="Proteomes" id="UP000094412"/>
    </source>
</evidence>
<dbReference type="AlphaFoldDB" id="A0A1C2DEY1"/>
<gene>
    <name evidence="1" type="ORF">QV13_27010</name>
</gene>
<accession>A0A1C2DEY1</accession>
<keyword evidence="2" id="KW-1185">Reference proteome</keyword>
<evidence type="ECO:0000313" key="1">
    <source>
        <dbReference type="EMBL" id="OCX13176.1"/>
    </source>
</evidence>
<dbReference type="Proteomes" id="UP000094412">
    <property type="component" value="Unassembled WGS sequence"/>
</dbReference>
<protein>
    <submittedName>
        <fullName evidence="1">Uncharacterized protein</fullName>
    </submittedName>
</protein>